<evidence type="ECO:0008006" key="5">
    <source>
        <dbReference type="Google" id="ProtNLM"/>
    </source>
</evidence>
<comment type="caution">
    <text evidence="3">The sequence shown here is derived from an EMBL/GenBank/DDBJ whole genome shotgun (WGS) entry which is preliminary data.</text>
</comment>
<dbReference type="Pfam" id="PF22768">
    <property type="entry name" value="SPP1_Dit"/>
    <property type="match status" value="1"/>
</dbReference>
<dbReference type="Gene3D" id="2.40.30.200">
    <property type="match status" value="1"/>
</dbReference>
<evidence type="ECO:0000259" key="2">
    <source>
        <dbReference type="Pfam" id="PF22768"/>
    </source>
</evidence>
<evidence type="ECO:0000313" key="4">
    <source>
        <dbReference type="Proteomes" id="UP000195868"/>
    </source>
</evidence>
<dbReference type="Pfam" id="PF05709">
    <property type="entry name" value="Sipho_tail"/>
    <property type="match status" value="1"/>
</dbReference>
<feature type="domain" description="Siphovirus-type tail component C-terminal" evidence="2">
    <location>
        <begin position="175"/>
        <end position="259"/>
    </location>
</feature>
<gene>
    <name evidence="3" type="ORF">B5G22_06865</name>
</gene>
<feature type="domain" description="Siphovirus-type tail component RIFT-related" evidence="1">
    <location>
        <begin position="62"/>
        <end position="141"/>
    </location>
</feature>
<accession>A0A1Y3UEC6</accession>
<proteinExistence type="predicted"/>
<organism evidence="3 4">
    <name type="scientific">Limosilactobacillus reuteri</name>
    <name type="common">Lactobacillus reuteri</name>
    <dbReference type="NCBI Taxonomy" id="1598"/>
    <lineage>
        <taxon>Bacteria</taxon>
        <taxon>Bacillati</taxon>
        <taxon>Bacillota</taxon>
        <taxon>Bacilli</taxon>
        <taxon>Lactobacillales</taxon>
        <taxon>Lactobacillaceae</taxon>
        <taxon>Limosilactobacillus</taxon>
    </lineage>
</organism>
<dbReference type="Gene3D" id="2.60.120.860">
    <property type="match status" value="1"/>
</dbReference>
<dbReference type="InterPro" id="IPR006520">
    <property type="entry name" value="Dit_BPSPP_N"/>
</dbReference>
<reference evidence="4" key="1">
    <citation type="submission" date="2017-04" db="EMBL/GenBank/DDBJ databases">
        <title>Function of individual gut microbiota members based on whole genome sequencing of pure cultures obtained from chicken caecum.</title>
        <authorList>
            <person name="Medvecky M."/>
            <person name="Cejkova D."/>
            <person name="Polansky O."/>
            <person name="Karasova D."/>
            <person name="Kubasova T."/>
            <person name="Cizek A."/>
            <person name="Rychlik I."/>
        </authorList>
    </citation>
    <scope>NUCLEOTIDE SEQUENCE [LARGE SCALE GENOMIC DNA]</scope>
    <source>
        <strain evidence="4">An71</strain>
    </source>
</reference>
<evidence type="ECO:0000259" key="1">
    <source>
        <dbReference type="Pfam" id="PF05709"/>
    </source>
</evidence>
<dbReference type="InterPro" id="IPR008841">
    <property type="entry name" value="Siphovirus-type_tail_N"/>
</dbReference>
<protein>
    <recommendedName>
        <fullName evidence="5">Phage tail protein</fullName>
    </recommendedName>
</protein>
<dbReference type="Proteomes" id="UP000195868">
    <property type="component" value="Unassembled WGS sequence"/>
</dbReference>
<dbReference type="AlphaFoldDB" id="A0A1Y3UEC6"/>
<sequence length="263" mass="29329">MVMYGFTNLDINPSINSPTRPVEAINYGGHWLDDEITGYTTLVASGRHTFSRKINDVDLTGDGNMYLSSKLERRVIEVKFLIKTESIAEYNRQMEQLNIILSKPHQRLYFADYPEAVYTGTVTEIKMENDILNDVGTITIECSDPFAYSSDQLASGTGNSFQFPNAGINYGQTPETIIFNPSADIGSLTVSNGDKKVEINQGITANAKVLIDFNALDVVINEVSALMNVTLDSNLGDFYIKDGDTIRFSTNGKYEIRYRVKKL</sequence>
<evidence type="ECO:0000313" key="3">
    <source>
        <dbReference type="EMBL" id="OUN47133.1"/>
    </source>
</evidence>
<dbReference type="EMBL" id="NFHN01000024">
    <property type="protein sequence ID" value="OUN47133.1"/>
    <property type="molecule type" value="Genomic_DNA"/>
</dbReference>
<name>A0A1Y3UEC6_LIMRT</name>
<dbReference type="InterPro" id="IPR054738">
    <property type="entry name" value="Siphovirus-type_tail_C"/>
</dbReference>
<dbReference type="NCBIfam" id="TIGR01633">
    <property type="entry name" value="phi3626_gp14_N"/>
    <property type="match status" value="1"/>
</dbReference>